<dbReference type="InterPro" id="IPR002885">
    <property type="entry name" value="PPR_rpt"/>
</dbReference>
<dbReference type="GO" id="GO:0003723">
    <property type="term" value="F:RNA binding"/>
    <property type="evidence" value="ECO:0000318"/>
    <property type="project" value="GO_Central"/>
</dbReference>
<dbReference type="FunFam" id="1.25.40.10:FF:000690">
    <property type="entry name" value="Pentatricopeptide repeat-containing protein"/>
    <property type="match status" value="1"/>
</dbReference>
<dbReference type="AlphaFoldDB" id="B9RTF6"/>
<evidence type="ECO:0000256" key="2">
    <source>
        <dbReference type="ARBA" id="ARBA00022737"/>
    </source>
</evidence>
<dbReference type="InterPro" id="IPR011990">
    <property type="entry name" value="TPR-like_helical_dom_sf"/>
</dbReference>
<reference evidence="5" key="1">
    <citation type="journal article" date="2010" name="Nat. Biotechnol.">
        <title>Draft genome sequence of the oilseed species Ricinus communis.</title>
        <authorList>
            <person name="Chan A.P."/>
            <person name="Crabtree J."/>
            <person name="Zhao Q."/>
            <person name="Lorenzi H."/>
            <person name="Orvis J."/>
            <person name="Puiu D."/>
            <person name="Melake-Berhan A."/>
            <person name="Jones K.M."/>
            <person name="Redman J."/>
            <person name="Chen G."/>
            <person name="Cahoon E.B."/>
            <person name="Gedil M."/>
            <person name="Stanke M."/>
            <person name="Haas B.J."/>
            <person name="Wortman J.R."/>
            <person name="Fraser-Liggett C.M."/>
            <person name="Ravel J."/>
            <person name="Rabinowicz P.D."/>
        </authorList>
    </citation>
    <scope>NUCLEOTIDE SEQUENCE [LARGE SCALE GENOMIC DNA]</scope>
    <source>
        <strain evidence="5">cv. Hale</strain>
    </source>
</reference>
<evidence type="ECO:0000313" key="4">
    <source>
        <dbReference type="EMBL" id="EEF45188.1"/>
    </source>
</evidence>
<proteinExistence type="inferred from homology"/>
<dbReference type="InterPro" id="IPR046848">
    <property type="entry name" value="E_motif"/>
</dbReference>
<dbReference type="Pfam" id="PF20431">
    <property type="entry name" value="E_motif"/>
    <property type="match status" value="1"/>
</dbReference>
<dbReference type="NCBIfam" id="TIGR00756">
    <property type="entry name" value="PPR"/>
    <property type="match status" value="8"/>
</dbReference>
<feature type="repeat" description="PPR" evidence="3">
    <location>
        <begin position="322"/>
        <end position="356"/>
    </location>
</feature>
<feature type="repeat" description="PPR" evidence="3">
    <location>
        <begin position="66"/>
        <end position="100"/>
    </location>
</feature>
<keyword evidence="2" id="KW-0677">Repeat</keyword>
<dbReference type="Pfam" id="PF13041">
    <property type="entry name" value="PPR_2"/>
    <property type="match status" value="2"/>
</dbReference>
<evidence type="ECO:0000256" key="1">
    <source>
        <dbReference type="ARBA" id="ARBA00006643"/>
    </source>
</evidence>
<gene>
    <name evidence="4" type="ORF">RCOM_0909290</name>
</gene>
<comment type="similarity">
    <text evidence="1">Belongs to the PPR family. PCMP-H subfamily.</text>
</comment>
<dbReference type="GO" id="GO:0003729">
    <property type="term" value="F:mRNA binding"/>
    <property type="evidence" value="ECO:0007669"/>
    <property type="project" value="UniProtKB-ARBA"/>
</dbReference>
<keyword evidence="5" id="KW-1185">Reference proteome</keyword>
<dbReference type="GO" id="GO:0009451">
    <property type="term" value="P:RNA modification"/>
    <property type="evidence" value="ECO:0000318"/>
    <property type="project" value="GO_Central"/>
</dbReference>
<name>B9RTF6_RICCO</name>
<dbReference type="SUPFAM" id="SSF48452">
    <property type="entry name" value="TPR-like"/>
    <property type="match status" value="1"/>
</dbReference>
<feature type="repeat" description="PPR" evidence="3">
    <location>
        <begin position="423"/>
        <end position="457"/>
    </location>
</feature>
<dbReference type="Pfam" id="PF01535">
    <property type="entry name" value="PPR"/>
    <property type="match status" value="9"/>
</dbReference>
<dbReference type="PROSITE" id="PS51375">
    <property type="entry name" value="PPR"/>
    <property type="match status" value="6"/>
</dbReference>
<dbReference type="eggNOG" id="KOG4197">
    <property type="taxonomic scope" value="Eukaryota"/>
</dbReference>
<dbReference type="Gene3D" id="1.25.40.10">
    <property type="entry name" value="Tetratricopeptide repeat domain"/>
    <property type="match status" value="5"/>
</dbReference>
<evidence type="ECO:0000256" key="3">
    <source>
        <dbReference type="PROSITE-ProRule" id="PRU00708"/>
    </source>
</evidence>
<dbReference type="EMBL" id="EQ973814">
    <property type="protein sequence ID" value="EEF45188.1"/>
    <property type="molecule type" value="Genomic_DNA"/>
</dbReference>
<feature type="repeat" description="PPR" evidence="3">
    <location>
        <begin position="260"/>
        <end position="294"/>
    </location>
</feature>
<sequence length="640" mass="71788">MNHSLISKLLKQCRSLKTLTTIHAHLLISGSIASSDLTLNKLLRLYSKFGAVSYAHKLFDETPEPNSFLWTALIHGFTENNQYENAFAFFIKMHRENIVPLNFTIASVLKAVSRLGRIKDGDLVYGLAVRCGYEFDLVVKNVMIELFMRCGEMGSARQMFDEMEERDAVSWNSMITGYGNNGRVDIARKLFDRMEERNVISWTSMIQGYVKAGDLLEARVLFERMPEKDLASWKVMVSAYMSVGNLVAARNLFELMPIHDVGTWNLMISGCCKAGEMDAAKEFFDRMQERNVASWVMIIDGYIKVGDVDAARSVFDQMPEKNLVAWSTMIGGYAKTGHPYSSLKLYKTFKEQGIKPDETFALGIISACSQLGVPDTAESVICDFVGPSLFPNLQVVTSLIDMYAKCGNIERAVQVFEMVDQKDLHCYSTVITAFANHGLSEDAISLFSEMQKANIKPDGVAFLGVLTACNHGGLVGEGRRLFRQMIDEYGIQPSEKHYACMVDILGRAGCLEEAHSLICSMPVAPNATVWGALLSACRVHLNVQLAEAAATELFQIEPNNSGNYVLLFNIYADAGQWDDFSKVRAMIRENRVRKNRGSSWIELGSVIHEFVMGDKSHFDSERIFFMLELLCKDMMFLDIV</sequence>
<accession>B9RTF6</accession>
<evidence type="ECO:0000313" key="5">
    <source>
        <dbReference type="Proteomes" id="UP000008311"/>
    </source>
</evidence>
<dbReference type="STRING" id="3988.B9RTF6"/>
<dbReference type="Proteomes" id="UP000008311">
    <property type="component" value="Unassembled WGS sequence"/>
</dbReference>
<protein>
    <submittedName>
        <fullName evidence="4">Pentatricopeptide repeat-containing protein, putative</fullName>
    </submittedName>
</protein>
<feature type="repeat" description="PPR" evidence="3">
    <location>
        <begin position="167"/>
        <end position="201"/>
    </location>
</feature>
<dbReference type="InParanoid" id="B9RTF6"/>
<organism evidence="4 5">
    <name type="scientific">Ricinus communis</name>
    <name type="common">Castor bean</name>
    <dbReference type="NCBI Taxonomy" id="3988"/>
    <lineage>
        <taxon>Eukaryota</taxon>
        <taxon>Viridiplantae</taxon>
        <taxon>Streptophyta</taxon>
        <taxon>Embryophyta</taxon>
        <taxon>Tracheophyta</taxon>
        <taxon>Spermatophyta</taxon>
        <taxon>Magnoliopsida</taxon>
        <taxon>eudicotyledons</taxon>
        <taxon>Gunneridae</taxon>
        <taxon>Pentapetalae</taxon>
        <taxon>rosids</taxon>
        <taxon>fabids</taxon>
        <taxon>Malpighiales</taxon>
        <taxon>Euphorbiaceae</taxon>
        <taxon>Acalyphoideae</taxon>
        <taxon>Acalypheae</taxon>
        <taxon>Ricinus</taxon>
    </lineage>
</organism>
<dbReference type="InterPro" id="IPR046960">
    <property type="entry name" value="PPR_At4g14850-like_plant"/>
</dbReference>
<dbReference type="PANTHER" id="PTHR47926">
    <property type="entry name" value="PENTATRICOPEPTIDE REPEAT-CONTAINING PROTEIN"/>
    <property type="match status" value="1"/>
</dbReference>
<feature type="repeat" description="PPR" evidence="3">
    <location>
        <begin position="136"/>
        <end position="166"/>
    </location>
</feature>